<evidence type="ECO:0000313" key="3">
    <source>
        <dbReference type="Proteomes" id="UP001172708"/>
    </source>
</evidence>
<dbReference type="Proteomes" id="UP001172708">
    <property type="component" value="Unassembled WGS sequence"/>
</dbReference>
<feature type="transmembrane region" description="Helical" evidence="1">
    <location>
        <begin position="129"/>
        <end position="154"/>
    </location>
</feature>
<keyword evidence="3" id="KW-1185">Reference proteome</keyword>
<keyword evidence="1" id="KW-0812">Transmembrane</keyword>
<evidence type="ECO:0000256" key="1">
    <source>
        <dbReference type="SAM" id="Phobius"/>
    </source>
</evidence>
<name>A0ABT8GDZ8_9MICO</name>
<dbReference type="EMBL" id="JAUHQA010000001">
    <property type="protein sequence ID" value="MDN4479653.1"/>
    <property type="molecule type" value="Genomic_DNA"/>
</dbReference>
<reference evidence="2" key="1">
    <citation type="submission" date="2023-06" db="EMBL/GenBank/DDBJ databases">
        <title>Egi l300058.</title>
        <authorList>
            <person name="Gao L."/>
            <person name="Fang B.-Z."/>
            <person name="Li W.-J."/>
        </authorList>
    </citation>
    <scope>NUCLEOTIDE SEQUENCE</scope>
    <source>
        <strain evidence="2">EGI L300058</strain>
    </source>
</reference>
<feature type="transmembrane region" description="Helical" evidence="1">
    <location>
        <begin position="21"/>
        <end position="43"/>
    </location>
</feature>
<feature type="transmembrane region" description="Helical" evidence="1">
    <location>
        <begin position="64"/>
        <end position="83"/>
    </location>
</feature>
<feature type="transmembrane region" description="Helical" evidence="1">
    <location>
        <begin position="95"/>
        <end position="117"/>
    </location>
</feature>
<gene>
    <name evidence="2" type="ORF">QQX02_01770</name>
</gene>
<accession>A0ABT8GDZ8</accession>
<feature type="transmembrane region" description="Helical" evidence="1">
    <location>
        <begin position="160"/>
        <end position="178"/>
    </location>
</feature>
<organism evidence="2 3">
    <name type="scientific">Demequina muriae</name>
    <dbReference type="NCBI Taxonomy" id="3051664"/>
    <lineage>
        <taxon>Bacteria</taxon>
        <taxon>Bacillati</taxon>
        <taxon>Actinomycetota</taxon>
        <taxon>Actinomycetes</taxon>
        <taxon>Micrococcales</taxon>
        <taxon>Demequinaceae</taxon>
        <taxon>Demequina</taxon>
    </lineage>
</organism>
<proteinExistence type="predicted"/>
<keyword evidence="1" id="KW-1133">Transmembrane helix</keyword>
<dbReference type="RefSeq" id="WP_301140828.1">
    <property type="nucleotide sequence ID" value="NZ_JAUHQA010000001.1"/>
</dbReference>
<evidence type="ECO:0000313" key="2">
    <source>
        <dbReference type="EMBL" id="MDN4479653.1"/>
    </source>
</evidence>
<keyword evidence="1" id="KW-0472">Membrane</keyword>
<protein>
    <submittedName>
        <fullName evidence="2">Uncharacterized protein</fullName>
    </submittedName>
</protein>
<sequence length="205" mass="21924">MSGLMDAVGAWPIWDLTVAEWAVFGALLLVVLQHGGTAGIHAAMGRDGMIDHRRAELIGARRGTIALVVLMFPVLIIWAFDALSGPDRMELYVRANWAILAVYLPVTLLALTSFILARTTPWQVRSNMNSVVIGTLEFVRTGIAAAGMLAGVLVTRDVRVAVIGGLAVVAGALVARVTRRWWYSRPVQLADLGEPARAEGAADAA</sequence>
<comment type="caution">
    <text evidence="2">The sequence shown here is derived from an EMBL/GenBank/DDBJ whole genome shotgun (WGS) entry which is preliminary data.</text>
</comment>